<comment type="similarity">
    <text evidence="6">Belongs to the amino acid-polyamine-organocation (APC) superfamily. Amino acid/choline transporter (ACT) (TC 2.A.3.4) family.</text>
</comment>
<protein>
    <recommendedName>
        <fullName evidence="11">GABA-specific permease</fullName>
    </recommendedName>
</protein>
<dbReference type="Gene3D" id="1.20.1740.10">
    <property type="entry name" value="Amino acid/polyamine transporter I"/>
    <property type="match status" value="1"/>
</dbReference>
<feature type="transmembrane region" description="Helical" evidence="8">
    <location>
        <begin position="390"/>
        <end position="410"/>
    </location>
</feature>
<evidence type="ECO:0000256" key="7">
    <source>
        <dbReference type="SAM" id="MobiDB-lite"/>
    </source>
</evidence>
<accession>A0A1E3P2D3</accession>
<dbReference type="OrthoDB" id="4476201at2759"/>
<keyword evidence="2" id="KW-0813">Transport</keyword>
<evidence type="ECO:0008006" key="11">
    <source>
        <dbReference type="Google" id="ProtNLM"/>
    </source>
</evidence>
<dbReference type="FunFam" id="1.20.1740.10:FF:000046">
    <property type="entry name" value="Amino-acid permease, putative"/>
    <property type="match status" value="1"/>
</dbReference>
<proteinExistence type="inferred from homology"/>
<evidence type="ECO:0000313" key="10">
    <source>
        <dbReference type="Proteomes" id="UP000094112"/>
    </source>
</evidence>
<evidence type="ECO:0000256" key="3">
    <source>
        <dbReference type="ARBA" id="ARBA00022692"/>
    </source>
</evidence>
<evidence type="ECO:0000313" key="9">
    <source>
        <dbReference type="EMBL" id="ODQ59503.1"/>
    </source>
</evidence>
<feature type="transmembrane region" description="Helical" evidence="8">
    <location>
        <begin position="177"/>
        <end position="197"/>
    </location>
</feature>
<feature type="transmembrane region" description="Helical" evidence="8">
    <location>
        <begin position="416"/>
        <end position="433"/>
    </location>
</feature>
<dbReference type="Proteomes" id="UP000094112">
    <property type="component" value="Unassembled WGS sequence"/>
</dbReference>
<dbReference type="RefSeq" id="XP_019038710.1">
    <property type="nucleotide sequence ID" value="XM_019181900.1"/>
</dbReference>
<dbReference type="GO" id="GO:0015101">
    <property type="term" value="F:organic cation transmembrane transporter activity"/>
    <property type="evidence" value="ECO:0007669"/>
    <property type="project" value="UniProtKB-ARBA"/>
</dbReference>
<evidence type="ECO:0000256" key="1">
    <source>
        <dbReference type="ARBA" id="ARBA00004141"/>
    </source>
</evidence>
<keyword evidence="4 8" id="KW-1133">Transmembrane helix</keyword>
<dbReference type="PANTHER" id="PTHR45649:SF6">
    <property type="entry name" value="GABA-SPECIFIC PERMEASE"/>
    <property type="match status" value="1"/>
</dbReference>
<comment type="subcellular location">
    <subcellularLocation>
        <location evidence="1">Membrane</location>
        <topology evidence="1">Multi-pass membrane protein</topology>
    </subcellularLocation>
</comment>
<gene>
    <name evidence="9" type="ORF">WICANDRAFT_31937</name>
</gene>
<dbReference type="InterPro" id="IPR002293">
    <property type="entry name" value="AA/rel_permease1"/>
</dbReference>
<keyword evidence="3 8" id="KW-0812">Transmembrane</keyword>
<dbReference type="PANTHER" id="PTHR45649">
    <property type="entry name" value="AMINO-ACID PERMEASE BAT1"/>
    <property type="match status" value="1"/>
</dbReference>
<organism evidence="9 10">
    <name type="scientific">Wickerhamomyces anomalus (strain ATCC 58044 / CBS 1984 / NCYC 433 / NRRL Y-366-8)</name>
    <name type="common">Yeast</name>
    <name type="synonym">Hansenula anomala</name>
    <dbReference type="NCBI Taxonomy" id="683960"/>
    <lineage>
        <taxon>Eukaryota</taxon>
        <taxon>Fungi</taxon>
        <taxon>Dikarya</taxon>
        <taxon>Ascomycota</taxon>
        <taxon>Saccharomycotina</taxon>
        <taxon>Saccharomycetes</taxon>
        <taxon>Phaffomycetales</taxon>
        <taxon>Wickerhamomycetaceae</taxon>
        <taxon>Wickerhamomyces</taxon>
    </lineage>
</organism>
<dbReference type="PIRSF" id="PIRSF006060">
    <property type="entry name" value="AA_transporter"/>
    <property type="match status" value="1"/>
</dbReference>
<feature type="transmembrane region" description="Helical" evidence="8">
    <location>
        <begin position="492"/>
        <end position="513"/>
    </location>
</feature>
<feature type="region of interest" description="Disordered" evidence="7">
    <location>
        <begin position="1"/>
        <end position="22"/>
    </location>
</feature>
<dbReference type="GeneID" id="30199146"/>
<dbReference type="Pfam" id="PF13520">
    <property type="entry name" value="AA_permease_2"/>
    <property type="match status" value="1"/>
</dbReference>
<dbReference type="GO" id="GO:0016020">
    <property type="term" value="C:membrane"/>
    <property type="evidence" value="ECO:0007669"/>
    <property type="project" value="UniProtKB-SubCell"/>
</dbReference>
<reference evidence="9 10" key="1">
    <citation type="journal article" date="2016" name="Proc. Natl. Acad. Sci. U.S.A.">
        <title>Comparative genomics of biotechnologically important yeasts.</title>
        <authorList>
            <person name="Riley R."/>
            <person name="Haridas S."/>
            <person name="Wolfe K.H."/>
            <person name="Lopes M.R."/>
            <person name="Hittinger C.T."/>
            <person name="Goeker M."/>
            <person name="Salamov A.A."/>
            <person name="Wisecaver J.H."/>
            <person name="Long T.M."/>
            <person name="Calvey C.H."/>
            <person name="Aerts A.L."/>
            <person name="Barry K.W."/>
            <person name="Choi C."/>
            <person name="Clum A."/>
            <person name="Coughlan A.Y."/>
            <person name="Deshpande S."/>
            <person name="Douglass A.P."/>
            <person name="Hanson S.J."/>
            <person name="Klenk H.-P."/>
            <person name="LaButti K.M."/>
            <person name="Lapidus A."/>
            <person name="Lindquist E.A."/>
            <person name="Lipzen A.M."/>
            <person name="Meier-Kolthoff J.P."/>
            <person name="Ohm R.A."/>
            <person name="Otillar R.P."/>
            <person name="Pangilinan J.L."/>
            <person name="Peng Y."/>
            <person name="Rokas A."/>
            <person name="Rosa C.A."/>
            <person name="Scheuner C."/>
            <person name="Sibirny A.A."/>
            <person name="Slot J.C."/>
            <person name="Stielow J.B."/>
            <person name="Sun H."/>
            <person name="Kurtzman C.P."/>
            <person name="Blackwell M."/>
            <person name="Grigoriev I.V."/>
            <person name="Jeffries T.W."/>
        </authorList>
    </citation>
    <scope>NUCLEOTIDE SEQUENCE [LARGE SCALE GENOMIC DNA]</scope>
    <source>
        <strain evidence="10">ATCC 58044 / CBS 1984 / NCYC 433 / NRRL Y-366-8</strain>
    </source>
</reference>
<evidence type="ECO:0000256" key="4">
    <source>
        <dbReference type="ARBA" id="ARBA00022989"/>
    </source>
</evidence>
<dbReference type="EMBL" id="KV454211">
    <property type="protein sequence ID" value="ODQ59503.1"/>
    <property type="molecule type" value="Genomic_DNA"/>
</dbReference>
<evidence type="ECO:0000256" key="8">
    <source>
        <dbReference type="SAM" id="Phobius"/>
    </source>
</evidence>
<keyword evidence="5 8" id="KW-0472">Membrane</keyword>
<feature type="transmembrane region" description="Helical" evidence="8">
    <location>
        <begin position="85"/>
        <end position="104"/>
    </location>
</feature>
<evidence type="ECO:0000256" key="5">
    <source>
        <dbReference type="ARBA" id="ARBA00023136"/>
    </source>
</evidence>
<keyword evidence="10" id="KW-1185">Reference proteome</keyword>
<dbReference type="AlphaFoldDB" id="A0A1E3P2D3"/>
<feature type="transmembrane region" description="Helical" evidence="8">
    <location>
        <begin position="291"/>
        <end position="321"/>
    </location>
</feature>
<evidence type="ECO:0000256" key="2">
    <source>
        <dbReference type="ARBA" id="ARBA00022448"/>
    </source>
</evidence>
<feature type="transmembrane region" description="Helical" evidence="8">
    <location>
        <begin position="454"/>
        <end position="480"/>
    </location>
</feature>
<name>A0A1E3P2D3_WICAA</name>
<feature type="transmembrane region" description="Helical" evidence="8">
    <location>
        <begin position="341"/>
        <end position="363"/>
    </location>
</feature>
<feature type="transmembrane region" description="Helical" evidence="8">
    <location>
        <begin position="57"/>
        <end position="79"/>
    </location>
</feature>
<sequence>MNKIELTHVTSREVSSHDPSTSISHRIDARHVTDPDELLAEIGYKPELKRTFGTLEVFGIAFSIMGLLPSIATVMSMGLTGGPVTLLWGWFIAGFLILTMGIAMSEMASSIPTSGGLYYWTHYFAPPSLKNTLSFIIGTSNSLSLTGGVCSITYGFAQQVLAAAYLGSNGSFKITNAMTFGVFAAGIIAEFLITCFASGAISRLQTTSIVANVILIVIFFIALPIGTAKNASFNDASFIFGKFENSSTWPSGWAFIQFGFGGCAWVISGFDSCIHMAEEAKNPSKSIPYGIIGSITVCWITGFFIMIVIGACITPDIASILQSSTGQPLAQIFYDSLGQKWAVAFISLSAICQFFMAASCMTASSRQIWAFARDDGLPFSSFIKVVNKKFAVPIRAVVASAIAAATMGLLILAGPIAANALFSISIIGNYVSWSTPQVLRLFFSKNLFKPGPFYLGKVFSPIVVSVSILAQYLILVFSFFPTTSHVSDAKTMNYAIVVNVGAWSLALIYYFSLKRNIYIGPKSNLPDEEFIEGIDYDVHGGKDSGDQISYGKGNGN</sequence>
<evidence type="ECO:0000256" key="6">
    <source>
        <dbReference type="ARBA" id="ARBA00061200"/>
    </source>
</evidence>
<dbReference type="STRING" id="683960.A0A1E3P2D3"/>
<feature type="transmembrane region" description="Helical" evidence="8">
    <location>
        <begin position="133"/>
        <end position="157"/>
    </location>
</feature>
<feature type="transmembrane region" description="Helical" evidence="8">
    <location>
        <begin position="209"/>
        <end position="228"/>
    </location>
</feature>
<feature type="transmembrane region" description="Helical" evidence="8">
    <location>
        <begin position="248"/>
        <end position="270"/>
    </location>
</feature>